<sequence>MIPAPTDRAWKEARNHIQTAVAHLVIDAYGSRAVTWQPVFPGAATRQQVADPLPGLWTIKYLDALIKSEARRYARRARETGHPWARIGTMLRLPDGADHTTGQAAFVYLADNVFGEQSFTWCCSDRHCGQLIHDYGPGADHPDEAERGHTSGCARHAEDLAAWARAENDPDQIDGQGR</sequence>
<dbReference type="RefSeq" id="WP_204062300.1">
    <property type="nucleotide sequence ID" value="NZ_BOOJ01000007.1"/>
</dbReference>
<accession>A0A8J3WGY6</accession>
<proteinExistence type="predicted"/>
<evidence type="ECO:0000313" key="1">
    <source>
        <dbReference type="EMBL" id="GIH89914.1"/>
    </source>
</evidence>
<organism evidence="1 2">
    <name type="scientific">Planobispora siamensis</name>
    <dbReference type="NCBI Taxonomy" id="936338"/>
    <lineage>
        <taxon>Bacteria</taxon>
        <taxon>Bacillati</taxon>
        <taxon>Actinomycetota</taxon>
        <taxon>Actinomycetes</taxon>
        <taxon>Streptosporangiales</taxon>
        <taxon>Streptosporangiaceae</taxon>
        <taxon>Planobispora</taxon>
    </lineage>
</organism>
<evidence type="ECO:0000313" key="2">
    <source>
        <dbReference type="Proteomes" id="UP000619788"/>
    </source>
</evidence>
<name>A0A8J3WGY6_9ACTN</name>
<dbReference type="Proteomes" id="UP000619788">
    <property type="component" value="Unassembled WGS sequence"/>
</dbReference>
<dbReference type="EMBL" id="BOOJ01000007">
    <property type="protein sequence ID" value="GIH89914.1"/>
    <property type="molecule type" value="Genomic_DNA"/>
</dbReference>
<gene>
    <name evidence="1" type="ORF">Psi01_05440</name>
</gene>
<protein>
    <submittedName>
        <fullName evidence="1">Uncharacterized protein</fullName>
    </submittedName>
</protein>
<dbReference type="AlphaFoldDB" id="A0A8J3WGY6"/>
<reference evidence="1 2" key="1">
    <citation type="submission" date="2021-01" db="EMBL/GenBank/DDBJ databases">
        <title>Whole genome shotgun sequence of Planobispora siamensis NBRC 107568.</title>
        <authorList>
            <person name="Komaki H."/>
            <person name="Tamura T."/>
        </authorList>
    </citation>
    <scope>NUCLEOTIDE SEQUENCE [LARGE SCALE GENOMIC DNA]</scope>
    <source>
        <strain evidence="1 2">NBRC 107568</strain>
    </source>
</reference>
<keyword evidence="2" id="KW-1185">Reference proteome</keyword>
<comment type="caution">
    <text evidence="1">The sequence shown here is derived from an EMBL/GenBank/DDBJ whole genome shotgun (WGS) entry which is preliminary data.</text>
</comment>